<evidence type="ECO:0000313" key="1">
    <source>
        <dbReference type="EMBL" id="KYQ93747.1"/>
    </source>
</evidence>
<dbReference type="EMBL" id="LODT01000025">
    <property type="protein sequence ID" value="KYQ93747.1"/>
    <property type="molecule type" value="Genomic_DNA"/>
</dbReference>
<sequence>MDTLSLLDKGILDIFNKKIENVHTSLNELTLLDKLNQDHYMSYAVIHRLLIRFLEGYESGSNFNYSLTKSATTYFIGKLSFYAKKMTFQQADALLKIHNIYSIDSVLLVIESLKKNTKILHRLGVNETKSLINILIKSNAGPVPWTHNYKNLIIGIISEIIMISLPMYKDQIPSLSFLQIFGKLLQCGTPHDKQGLKEPVEVLFQHIPRDHVLQYIFNQLKTFTIDQTNFNAFWMIHLFSEFEGTIELIKEQKKVIKSLLISYVAKFGIAASVYPVEVFFKIFPEPLDETTYILLHLPTHIDTITHPTFDLIVKILPYTRVLKSFIPFLHAEDTNVQLKYLHLFLREIPKFNPGHSKFDVIPNLMLIAAIHKRFSLDPIKEHQRLLRNIINGLLSFWDGISVDFFSGVIRPSYPESVDLISLIKDIIQVYNFHKNYKLFEMAMMVLFNQIYKRELPVSNQEILELYSNFILVENRDEMIKLLKTFKINLNSQTFIHNELAQLLIDTFVFIESIPQKANEILIVNHLEDFYHQLSLKTLFLYEVNVIEEYQLKYKLMDLSKILKRIQFGLKDTIWDKLSILSKRYKDIMKTNEFAFNSFLSGLKLLPIKKWNEIHEKKSEFLKIFKTILVELYNHSEKGMSFELLVKEMLVVQNPNVSFKNIQFLVMIDQSGPCTEYSSVSLHSAIQSQFDLLFLDKLTLEYYFNSYPDEILHPFWVSKMNINDSTLLIYNHSSGVNKNVQLDHIPNYVIKVILYHFYNNINASLAPAKVSKRFFKISQEVHSASQLKLYKRKSIPSYLYDSTKSSEYSIFHMGIPLHTNLNQLGYYPNPMETFQNLKTLDCSLQEITFSQMNSVNRWPLEKLVLYTISNVPLEESSFALLKKTGYIQRVNWSPPGLPNLNYPLFSMFFRELIENNSQSLDVIEIQLKRGSLNFNQSGLLDTIEVIRQYELSDKYHFRLVVTIDSSLSTLQNSDSVRQLLLICNMLKLRAFEKQQIYQLSFDNLTHLTIACSIDFKDIILSAPNLTSLTLITRSETPSYAINESIPNKHKIQKFCIKTAVSVDDYLPLHKQSTTFVQMVFDAIKLKLPNIQEFGYHLFVPKSSCQFISLLSNENWKKINIYHFTITDPFNPIYFYNPLYKILHK</sequence>
<protein>
    <submittedName>
        <fullName evidence="1">Uncharacterized protein</fullName>
    </submittedName>
</protein>
<organism evidence="1 2">
    <name type="scientific">Tieghemostelium lacteum</name>
    <name type="common">Slime mold</name>
    <name type="synonym">Dictyostelium lacteum</name>
    <dbReference type="NCBI Taxonomy" id="361077"/>
    <lineage>
        <taxon>Eukaryota</taxon>
        <taxon>Amoebozoa</taxon>
        <taxon>Evosea</taxon>
        <taxon>Eumycetozoa</taxon>
        <taxon>Dictyostelia</taxon>
        <taxon>Dictyosteliales</taxon>
        <taxon>Raperosteliaceae</taxon>
        <taxon>Tieghemostelium</taxon>
    </lineage>
</organism>
<dbReference type="Proteomes" id="UP000076078">
    <property type="component" value="Unassembled WGS sequence"/>
</dbReference>
<evidence type="ECO:0000313" key="2">
    <source>
        <dbReference type="Proteomes" id="UP000076078"/>
    </source>
</evidence>
<name>A0A151ZIK9_TIELA</name>
<accession>A0A151ZIK9</accession>
<dbReference type="InParanoid" id="A0A151ZIK9"/>
<proteinExistence type="predicted"/>
<comment type="caution">
    <text evidence="1">The sequence shown here is derived from an EMBL/GenBank/DDBJ whole genome shotgun (WGS) entry which is preliminary data.</text>
</comment>
<dbReference type="AlphaFoldDB" id="A0A151ZIK9"/>
<reference evidence="1 2" key="1">
    <citation type="submission" date="2015-12" db="EMBL/GenBank/DDBJ databases">
        <title>Dictyostelia acquired genes for synthesis and detection of signals that induce cell-type specialization by lateral gene transfer from prokaryotes.</title>
        <authorList>
            <person name="Gloeckner G."/>
            <person name="Schaap P."/>
        </authorList>
    </citation>
    <scope>NUCLEOTIDE SEQUENCE [LARGE SCALE GENOMIC DNA]</scope>
    <source>
        <strain evidence="1 2">TK</strain>
    </source>
</reference>
<keyword evidence="2" id="KW-1185">Reference proteome</keyword>
<gene>
    <name evidence="1" type="ORF">DLAC_05137</name>
</gene>